<reference evidence="3 4" key="1">
    <citation type="submission" date="2014-04" db="EMBL/GenBank/DDBJ databases">
        <authorList>
            <consortium name="DOE Joint Genome Institute"/>
            <person name="Kuo A."/>
            <person name="Zuccaro A."/>
            <person name="Kohler A."/>
            <person name="Nagy L.G."/>
            <person name="Floudas D."/>
            <person name="Copeland A."/>
            <person name="Barry K.W."/>
            <person name="Cichocki N."/>
            <person name="Veneault-Fourrey C."/>
            <person name="LaButti K."/>
            <person name="Lindquist E.A."/>
            <person name="Lipzen A."/>
            <person name="Lundell T."/>
            <person name="Morin E."/>
            <person name="Murat C."/>
            <person name="Sun H."/>
            <person name="Tunlid A."/>
            <person name="Henrissat B."/>
            <person name="Grigoriev I.V."/>
            <person name="Hibbett D.S."/>
            <person name="Martin F."/>
            <person name="Nordberg H.P."/>
            <person name="Cantor M.N."/>
            <person name="Hua S.X."/>
        </authorList>
    </citation>
    <scope>NUCLEOTIDE SEQUENCE [LARGE SCALE GENOMIC DNA]</scope>
    <source>
        <strain evidence="3 4">MAFF 305830</strain>
    </source>
</reference>
<feature type="non-terminal residue" evidence="3">
    <location>
        <position position="1"/>
    </location>
</feature>
<accession>A0A0C2W536</accession>
<dbReference type="GO" id="GO:0016042">
    <property type="term" value="P:lipid catabolic process"/>
    <property type="evidence" value="ECO:0007669"/>
    <property type="project" value="UniProtKB-KW"/>
</dbReference>
<proteinExistence type="predicted"/>
<keyword evidence="1" id="KW-0378">Hydrolase</keyword>
<dbReference type="PANTHER" id="PTHR24185">
    <property type="entry name" value="CALCIUM-INDEPENDENT PHOSPHOLIPASE A2-GAMMA"/>
    <property type="match status" value="1"/>
</dbReference>
<keyword evidence="4" id="KW-1185">Reference proteome</keyword>
<dbReference type="HOGENOM" id="CLU_000288_144_2_1"/>
<dbReference type="STRING" id="933852.A0A0C2W536"/>
<dbReference type="OrthoDB" id="1658288at2759"/>
<dbReference type="SUPFAM" id="SSF52151">
    <property type="entry name" value="FabD/lysophospholipase-like"/>
    <property type="match status" value="1"/>
</dbReference>
<keyword evidence="2" id="KW-0443">Lipid metabolism</keyword>
<keyword evidence="2" id="KW-0442">Lipid degradation</keyword>
<dbReference type="PANTHER" id="PTHR24185:SF1">
    <property type="entry name" value="CALCIUM-INDEPENDENT PHOSPHOLIPASE A2-GAMMA"/>
    <property type="match status" value="1"/>
</dbReference>
<name>A0A0C2W536_SERVB</name>
<evidence type="ECO:0008006" key="5">
    <source>
        <dbReference type="Google" id="ProtNLM"/>
    </source>
</evidence>
<dbReference type="Gene3D" id="3.40.1090.10">
    <property type="entry name" value="Cytosolic phospholipase A2 catalytic domain"/>
    <property type="match status" value="1"/>
</dbReference>
<gene>
    <name evidence="3" type="ORF">M408DRAFT_80374</name>
</gene>
<organism evidence="3 4">
    <name type="scientific">Serendipita vermifera MAFF 305830</name>
    <dbReference type="NCBI Taxonomy" id="933852"/>
    <lineage>
        <taxon>Eukaryota</taxon>
        <taxon>Fungi</taxon>
        <taxon>Dikarya</taxon>
        <taxon>Basidiomycota</taxon>
        <taxon>Agaricomycotina</taxon>
        <taxon>Agaricomycetes</taxon>
        <taxon>Sebacinales</taxon>
        <taxon>Serendipitaceae</taxon>
        <taxon>Serendipita</taxon>
    </lineage>
</organism>
<reference evidence="4" key="2">
    <citation type="submission" date="2015-01" db="EMBL/GenBank/DDBJ databases">
        <title>Evolutionary Origins and Diversification of the Mycorrhizal Mutualists.</title>
        <authorList>
            <consortium name="DOE Joint Genome Institute"/>
            <consortium name="Mycorrhizal Genomics Consortium"/>
            <person name="Kohler A."/>
            <person name="Kuo A."/>
            <person name="Nagy L.G."/>
            <person name="Floudas D."/>
            <person name="Copeland A."/>
            <person name="Barry K.W."/>
            <person name="Cichocki N."/>
            <person name="Veneault-Fourrey C."/>
            <person name="LaButti K."/>
            <person name="Lindquist E.A."/>
            <person name="Lipzen A."/>
            <person name="Lundell T."/>
            <person name="Morin E."/>
            <person name="Murat C."/>
            <person name="Riley R."/>
            <person name="Ohm R."/>
            <person name="Sun H."/>
            <person name="Tunlid A."/>
            <person name="Henrissat B."/>
            <person name="Grigoriev I.V."/>
            <person name="Hibbett D.S."/>
            <person name="Martin F."/>
        </authorList>
    </citation>
    <scope>NUCLEOTIDE SEQUENCE [LARGE SCALE GENOMIC DNA]</scope>
    <source>
        <strain evidence="4">MAFF 305830</strain>
    </source>
</reference>
<evidence type="ECO:0000313" key="4">
    <source>
        <dbReference type="Proteomes" id="UP000054097"/>
    </source>
</evidence>
<dbReference type="InterPro" id="IPR016035">
    <property type="entry name" value="Acyl_Trfase/lysoPLipase"/>
</dbReference>
<dbReference type="GO" id="GO:0016020">
    <property type="term" value="C:membrane"/>
    <property type="evidence" value="ECO:0007669"/>
    <property type="project" value="TreeGrafter"/>
</dbReference>
<dbReference type="Proteomes" id="UP000054097">
    <property type="component" value="Unassembled WGS sequence"/>
</dbReference>
<protein>
    <recommendedName>
        <fullName evidence="5">PNPLA domain-containing protein</fullName>
    </recommendedName>
</protein>
<sequence length="292" mass="32354">RFLAFILGYLRMNVNQGIDALFAVTALLSFDDCMEDIDRESNSTILKEFLESMLQKRGISPETKMSNTDDSLKRSKVVLYAATSTNISHPHVFRAYPSRGSNLNPTIIEALCATMAIQSHFLPVKIGPRRTQQSFIGGPLGANNPTRLLLEEAGKVFGKNRRVARIVSLGCGLPRALSIGSSENMSIHRILKDITTDCEMVANELASRLSRIDAYLRLNVIRGMESFDMKGWDHLGAIETHTENYLAMGDVSKSLDNSLRRLRARIGSITLGQLSGYTVLYLDADVDIVISQ</sequence>
<evidence type="ECO:0000256" key="2">
    <source>
        <dbReference type="ARBA" id="ARBA00022963"/>
    </source>
</evidence>
<dbReference type="EMBL" id="KN824379">
    <property type="protein sequence ID" value="KIM21563.1"/>
    <property type="molecule type" value="Genomic_DNA"/>
</dbReference>
<dbReference type="GO" id="GO:0047499">
    <property type="term" value="F:calcium-independent phospholipase A2 activity"/>
    <property type="evidence" value="ECO:0007669"/>
    <property type="project" value="TreeGrafter"/>
</dbReference>
<evidence type="ECO:0000256" key="1">
    <source>
        <dbReference type="ARBA" id="ARBA00022801"/>
    </source>
</evidence>
<dbReference type="AlphaFoldDB" id="A0A0C2W536"/>
<evidence type="ECO:0000313" key="3">
    <source>
        <dbReference type="EMBL" id="KIM21563.1"/>
    </source>
</evidence>
<dbReference type="GO" id="GO:0019369">
    <property type="term" value="P:arachidonate metabolic process"/>
    <property type="evidence" value="ECO:0007669"/>
    <property type="project" value="TreeGrafter"/>
</dbReference>